<protein>
    <submittedName>
        <fullName evidence="1">Uncharacterized protein</fullName>
    </submittedName>
</protein>
<reference evidence="1" key="1">
    <citation type="journal article" date="2023" name="Nat. Commun.">
        <title>Diploid and tetraploid genomes of Acorus and the evolution of monocots.</title>
        <authorList>
            <person name="Ma L."/>
            <person name="Liu K.W."/>
            <person name="Li Z."/>
            <person name="Hsiao Y.Y."/>
            <person name="Qi Y."/>
            <person name="Fu T."/>
            <person name="Tang G.D."/>
            <person name="Zhang D."/>
            <person name="Sun W.H."/>
            <person name="Liu D.K."/>
            <person name="Li Y."/>
            <person name="Chen G.Z."/>
            <person name="Liu X.D."/>
            <person name="Liao X.Y."/>
            <person name="Jiang Y.T."/>
            <person name="Yu X."/>
            <person name="Hao Y."/>
            <person name="Huang J."/>
            <person name="Zhao X.W."/>
            <person name="Ke S."/>
            <person name="Chen Y.Y."/>
            <person name="Wu W.L."/>
            <person name="Hsu J.L."/>
            <person name="Lin Y.F."/>
            <person name="Huang M.D."/>
            <person name="Li C.Y."/>
            <person name="Huang L."/>
            <person name="Wang Z.W."/>
            <person name="Zhao X."/>
            <person name="Zhong W.Y."/>
            <person name="Peng D.H."/>
            <person name="Ahmad S."/>
            <person name="Lan S."/>
            <person name="Zhang J.S."/>
            <person name="Tsai W.C."/>
            <person name="Van de Peer Y."/>
            <person name="Liu Z.J."/>
        </authorList>
    </citation>
    <scope>NUCLEOTIDE SEQUENCE</scope>
    <source>
        <strain evidence="1">CP</strain>
    </source>
</reference>
<organism evidence="1 2">
    <name type="scientific">Acorus calamus</name>
    <name type="common">Sweet flag</name>
    <dbReference type="NCBI Taxonomy" id="4465"/>
    <lineage>
        <taxon>Eukaryota</taxon>
        <taxon>Viridiplantae</taxon>
        <taxon>Streptophyta</taxon>
        <taxon>Embryophyta</taxon>
        <taxon>Tracheophyta</taxon>
        <taxon>Spermatophyta</taxon>
        <taxon>Magnoliopsida</taxon>
        <taxon>Liliopsida</taxon>
        <taxon>Acoraceae</taxon>
        <taxon>Acorus</taxon>
    </lineage>
</organism>
<dbReference type="AlphaFoldDB" id="A0AAV9EPB5"/>
<sequence length="104" mass="11377">MHHVNWITVCKPLKEGGLGIKSIQKWNKGAQGVRYWDIASDKPSLWATWVKKGTLEAPEYGTTFPRQAVLALGSILLPQGPGLQTRYDILFLKGGPSTSGMILG</sequence>
<gene>
    <name evidence="1" type="ORF">QJS10_CPA06g01725</name>
</gene>
<keyword evidence="2" id="KW-1185">Reference proteome</keyword>
<comment type="caution">
    <text evidence="1">The sequence shown here is derived from an EMBL/GenBank/DDBJ whole genome shotgun (WGS) entry which is preliminary data.</text>
</comment>
<evidence type="ECO:0000313" key="1">
    <source>
        <dbReference type="EMBL" id="KAK1314814.1"/>
    </source>
</evidence>
<evidence type="ECO:0000313" key="2">
    <source>
        <dbReference type="Proteomes" id="UP001180020"/>
    </source>
</evidence>
<dbReference type="Proteomes" id="UP001180020">
    <property type="component" value="Unassembled WGS sequence"/>
</dbReference>
<reference evidence="1" key="2">
    <citation type="submission" date="2023-06" db="EMBL/GenBank/DDBJ databases">
        <authorList>
            <person name="Ma L."/>
            <person name="Liu K.-W."/>
            <person name="Li Z."/>
            <person name="Hsiao Y.-Y."/>
            <person name="Qi Y."/>
            <person name="Fu T."/>
            <person name="Tang G."/>
            <person name="Zhang D."/>
            <person name="Sun W.-H."/>
            <person name="Liu D.-K."/>
            <person name="Li Y."/>
            <person name="Chen G.-Z."/>
            <person name="Liu X.-D."/>
            <person name="Liao X.-Y."/>
            <person name="Jiang Y.-T."/>
            <person name="Yu X."/>
            <person name="Hao Y."/>
            <person name="Huang J."/>
            <person name="Zhao X.-W."/>
            <person name="Ke S."/>
            <person name="Chen Y.-Y."/>
            <person name="Wu W.-L."/>
            <person name="Hsu J.-L."/>
            <person name="Lin Y.-F."/>
            <person name="Huang M.-D."/>
            <person name="Li C.-Y."/>
            <person name="Huang L."/>
            <person name="Wang Z.-W."/>
            <person name="Zhao X."/>
            <person name="Zhong W.-Y."/>
            <person name="Peng D.-H."/>
            <person name="Ahmad S."/>
            <person name="Lan S."/>
            <person name="Zhang J.-S."/>
            <person name="Tsai W.-C."/>
            <person name="Van De Peer Y."/>
            <person name="Liu Z.-J."/>
        </authorList>
    </citation>
    <scope>NUCLEOTIDE SEQUENCE</scope>
    <source>
        <strain evidence="1">CP</strain>
        <tissue evidence="1">Leaves</tissue>
    </source>
</reference>
<proteinExistence type="predicted"/>
<accession>A0AAV9EPB5</accession>
<dbReference type="EMBL" id="JAUJYO010000006">
    <property type="protein sequence ID" value="KAK1314814.1"/>
    <property type="molecule type" value="Genomic_DNA"/>
</dbReference>
<name>A0AAV9EPB5_ACOCL</name>